<dbReference type="Pfam" id="PF01436">
    <property type="entry name" value="NHL"/>
    <property type="match status" value="5"/>
</dbReference>
<dbReference type="PROSITE" id="PS00018">
    <property type="entry name" value="EF_HAND_1"/>
    <property type="match status" value="2"/>
</dbReference>
<keyword evidence="1" id="KW-0677">Repeat</keyword>
<dbReference type="GO" id="GO:0008270">
    <property type="term" value="F:zinc ion binding"/>
    <property type="evidence" value="ECO:0007669"/>
    <property type="project" value="UniProtKB-KW"/>
</dbReference>
<dbReference type="EMBL" id="CP001338">
    <property type="protein sequence ID" value="ACL16725.1"/>
    <property type="molecule type" value="Genomic_DNA"/>
</dbReference>
<gene>
    <name evidence="2" type="ordered locus">Mpal_1395</name>
</gene>
<dbReference type="PANTHER" id="PTHR24104:SF25">
    <property type="entry name" value="PROTEIN LIN-41"/>
    <property type="match status" value="1"/>
</dbReference>
<dbReference type="Proteomes" id="UP000002457">
    <property type="component" value="Chromosome"/>
</dbReference>
<evidence type="ECO:0000313" key="2">
    <source>
        <dbReference type="EMBL" id="ACL16725.1"/>
    </source>
</evidence>
<dbReference type="PANTHER" id="PTHR24104">
    <property type="entry name" value="E3 UBIQUITIN-PROTEIN LIGASE NHLRC1-RELATED"/>
    <property type="match status" value="1"/>
</dbReference>
<dbReference type="InterPro" id="IPR050952">
    <property type="entry name" value="TRIM-NHL_E3_ligases"/>
</dbReference>
<dbReference type="SUPFAM" id="SSF63829">
    <property type="entry name" value="Calcium-dependent phosphotriesterase"/>
    <property type="match status" value="1"/>
</dbReference>
<dbReference type="InterPro" id="IPR001258">
    <property type="entry name" value="NHL_repeat"/>
</dbReference>
<reference evidence="2 3" key="1">
    <citation type="journal article" date="2015" name="Genome Announc.">
        <title>Complete Genome Sequence of Methanosphaerula palustris E1-9CT, a Hydrogenotrophic Methanogen Isolated from a Minerotrophic Fen Peatland.</title>
        <authorList>
            <person name="Cadillo-Quiroz H."/>
            <person name="Browne P."/>
            <person name="Kyrpides N."/>
            <person name="Woyke T."/>
            <person name="Goodwin L."/>
            <person name="Detter C."/>
            <person name="Yavitt J.B."/>
            <person name="Zinder S.H."/>
        </authorList>
    </citation>
    <scope>NUCLEOTIDE SEQUENCE [LARGE SCALE GENOMIC DNA]</scope>
    <source>
        <strain evidence="3">ATCC BAA-1556 / DSM 19958 / E1-9c</strain>
    </source>
</reference>
<dbReference type="GeneID" id="7270000"/>
<keyword evidence="3" id="KW-1185">Reference proteome</keyword>
<dbReference type="SUPFAM" id="SSF63446">
    <property type="entry name" value="Type I dockerin domain"/>
    <property type="match status" value="1"/>
</dbReference>
<dbReference type="HOGENOM" id="CLU_008645_2_4_2"/>
<evidence type="ECO:0000313" key="3">
    <source>
        <dbReference type="Proteomes" id="UP000002457"/>
    </source>
</evidence>
<sequence length="391" mass="41771" precursor="true">MKLITIIGILLVLMAGIQAVAAAETYVYAAQWGKAGGGSGTGNGEFNQPARISFDTHGSVFVDDMNNHRIQKFTTVGGFITAWGSKGVADPPSAAGTFLSPLGVAVDSQDYLYVADRDIHRIQVMDPSRIWTVFGPNGTGELLQPSDIAVDSFDNVYVVDWGHNRIRKFDLQGTPLGEWGTLGSGNLQFNGPRGIAIDNADNVYVADTGNNRIEKFDSNGAYLATIGTSGTGNGQLSGPWGVDVDTAGNVYVADTGNNRVEKFNRSGAFLATIGTSGTGNGQFSMPYDVSVNSVGMVYVADTGNNRIQFFLPKTVNTTPLLVPGGVGVPTDTNGDGRYDDVDGNRVLDFNDVALYFNQMDWIAANEPLAAFDYNGNGQIDFNDVVWLFNQI</sequence>
<dbReference type="InterPro" id="IPR036439">
    <property type="entry name" value="Dockerin_dom_sf"/>
</dbReference>
<dbReference type="AlphaFoldDB" id="B8GHY5"/>
<protein>
    <submittedName>
        <fullName evidence="2">NHL repeat containing protein</fullName>
    </submittedName>
</protein>
<organism evidence="2 3">
    <name type="scientific">Methanosphaerula palustris (strain ATCC BAA-1556 / DSM 19958 / E1-9c)</name>
    <dbReference type="NCBI Taxonomy" id="521011"/>
    <lineage>
        <taxon>Archaea</taxon>
        <taxon>Methanobacteriati</taxon>
        <taxon>Methanobacteriota</taxon>
        <taxon>Stenosarchaea group</taxon>
        <taxon>Methanomicrobia</taxon>
        <taxon>Methanomicrobiales</taxon>
        <taxon>Methanoregulaceae</taxon>
        <taxon>Methanosphaerula</taxon>
    </lineage>
</organism>
<dbReference type="InterPro" id="IPR011042">
    <property type="entry name" value="6-blade_b-propeller_TolB-like"/>
</dbReference>
<dbReference type="InterPro" id="IPR018247">
    <property type="entry name" value="EF_Hand_1_Ca_BS"/>
</dbReference>
<dbReference type="SMART" id="SM00135">
    <property type="entry name" value="LY"/>
    <property type="match status" value="3"/>
</dbReference>
<proteinExistence type="predicted"/>
<dbReference type="Gene3D" id="2.120.10.30">
    <property type="entry name" value="TolB, C-terminal domain"/>
    <property type="match status" value="3"/>
</dbReference>
<dbReference type="GO" id="GO:0000272">
    <property type="term" value="P:polysaccharide catabolic process"/>
    <property type="evidence" value="ECO:0007669"/>
    <property type="project" value="InterPro"/>
</dbReference>
<dbReference type="RefSeq" id="WP_012618044.1">
    <property type="nucleotide sequence ID" value="NC_011832.1"/>
</dbReference>
<accession>B8GHY5</accession>
<dbReference type="InterPro" id="IPR000033">
    <property type="entry name" value="LDLR_classB_rpt"/>
</dbReference>
<dbReference type="KEGG" id="mpl:Mpal_1395"/>
<evidence type="ECO:0000256" key="1">
    <source>
        <dbReference type="ARBA" id="ARBA00022737"/>
    </source>
</evidence>
<name>B8GHY5_METPE</name>
<dbReference type="eggNOG" id="arCOG03561">
    <property type="taxonomic scope" value="Archaea"/>
</dbReference>
<dbReference type="PROSITE" id="PS51125">
    <property type="entry name" value="NHL"/>
    <property type="match status" value="6"/>
</dbReference>